<dbReference type="AlphaFoldDB" id="A0A251X490"/>
<keyword evidence="4 11" id="KW-0963">Cytoplasm</keyword>
<dbReference type="GO" id="GO:0005829">
    <property type="term" value="C:cytosol"/>
    <property type="evidence" value="ECO:0007669"/>
    <property type="project" value="TreeGrafter"/>
</dbReference>
<evidence type="ECO:0000256" key="7">
    <source>
        <dbReference type="ARBA" id="ARBA00022840"/>
    </source>
</evidence>
<dbReference type="Proteomes" id="UP000194798">
    <property type="component" value="Unassembled WGS sequence"/>
</dbReference>
<dbReference type="GO" id="GO:0006426">
    <property type="term" value="P:glycyl-tRNA aminoacylation"/>
    <property type="evidence" value="ECO:0007669"/>
    <property type="project" value="UniProtKB-UniRule"/>
</dbReference>
<sequence length="694" mass="76933">MSHPVTHDLLIEIGTEELPPKALERLSEAFASAICEALTQQQLSYTIATPYATPRRLAVLIHGVPEQSPSQVIEKRGPALQAAYNAQGQPTPAAVGFARSCGVEVSDLARLETDKGSWLVYRATREGAPTRDLIPDFVQQALAALPIPKRMRWADFDYEFVRPVRWIVLLFGTEVIHAEIMGVRSDRITHGHRFHAPQPIVLNSPKEYASRLETEGYVIPLFSVRQKNIENLVKQTAETAGGFPIIDPDLLKEVASLVEWPVPVLGHFDPQFLQVPAEALIATMKGNQKCFHLVDEHGKLLPYFIAISNLASKNPEAVRLGNERVIRPRLSDAAFFWTQDKATSLNTRRESLKQVVFQNKLGTLYEKSQRVGQLTAVIAQSLGADGALGQRAGELGKCDLITAMVGEFPELQGIMGEYYARHDGEAEAVAVALREQYLPRFWGDQLPETALGQALSLAEKIDTLCGIFGIGQPPTGDKDPFALRRAALGILRILIEKALPLDMMDLLKAAISHYPNELLLEETAHQAFDFISERLRGYCVDRGIHQDSVEAVICNQPTQPFDAYQRMLAVDQFRALPEAVSLAAANKRIFNLLKKTDNAVFTAINPALFQEKAEQALYDQWQQSQPKVVALINAGDYPAALQHLAILKEPVDAFFEQVMVMADDVAIRNNRLALLHGISAQFLRIADISKLQLS</sequence>
<keyword evidence="6 11" id="KW-0547">Nucleotide-binding</keyword>
<evidence type="ECO:0000256" key="9">
    <source>
        <dbReference type="ARBA" id="ARBA00023146"/>
    </source>
</evidence>
<keyword evidence="9 11" id="KW-0030">Aminoacyl-tRNA synthetase</keyword>
<evidence type="ECO:0000313" key="14">
    <source>
        <dbReference type="Proteomes" id="UP000194798"/>
    </source>
</evidence>
<organism evidence="13 14">
    <name type="scientific">Thioflexithrix psekupsensis</name>
    <dbReference type="NCBI Taxonomy" id="1570016"/>
    <lineage>
        <taxon>Bacteria</taxon>
        <taxon>Pseudomonadati</taxon>
        <taxon>Pseudomonadota</taxon>
        <taxon>Gammaproteobacteria</taxon>
        <taxon>Thiotrichales</taxon>
        <taxon>Thioflexithrix</taxon>
    </lineage>
</organism>
<dbReference type="Pfam" id="PF05746">
    <property type="entry name" value="DALR_1"/>
    <property type="match status" value="1"/>
</dbReference>
<dbReference type="OrthoDB" id="9775440at2"/>
<dbReference type="GO" id="GO:0004814">
    <property type="term" value="F:arginine-tRNA ligase activity"/>
    <property type="evidence" value="ECO:0007669"/>
    <property type="project" value="InterPro"/>
</dbReference>
<name>A0A251X490_9GAMM</name>
<comment type="catalytic activity">
    <reaction evidence="10 11">
        <text>tRNA(Gly) + glycine + ATP = glycyl-tRNA(Gly) + AMP + diphosphate</text>
        <dbReference type="Rhea" id="RHEA:16013"/>
        <dbReference type="Rhea" id="RHEA-COMP:9664"/>
        <dbReference type="Rhea" id="RHEA-COMP:9683"/>
        <dbReference type="ChEBI" id="CHEBI:30616"/>
        <dbReference type="ChEBI" id="CHEBI:33019"/>
        <dbReference type="ChEBI" id="CHEBI:57305"/>
        <dbReference type="ChEBI" id="CHEBI:78442"/>
        <dbReference type="ChEBI" id="CHEBI:78522"/>
        <dbReference type="ChEBI" id="CHEBI:456215"/>
        <dbReference type="EC" id="6.1.1.14"/>
    </reaction>
</comment>
<evidence type="ECO:0000256" key="2">
    <source>
        <dbReference type="ARBA" id="ARBA00008226"/>
    </source>
</evidence>
<dbReference type="PANTHER" id="PTHR30075:SF2">
    <property type="entry name" value="GLYCINE--TRNA LIGASE, CHLOROPLASTIC_MITOCHONDRIAL 2"/>
    <property type="match status" value="1"/>
</dbReference>
<comment type="similarity">
    <text evidence="2 11">Belongs to the class-II aminoacyl-tRNA synthetase family.</text>
</comment>
<keyword evidence="7 11" id="KW-0067">ATP-binding</keyword>
<dbReference type="InterPro" id="IPR015944">
    <property type="entry name" value="Gly-tRNA-synth_bsu"/>
</dbReference>
<proteinExistence type="inferred from homology"/>
<dbReference type="HAMAP" id="MF_00255">
    <property type="entry name" value="Gly_tRNA_synth_beta"/>
    <property type="match status" value="1"/>
</dbReference>
<dbReference type="EC" id="6.1.1.14" evidence="11"/>
<evidence type="ECO:0000259" key="12">
    <source>
        <dbReference type="Pfam" id="PF05746"/>
    </source>
</evidence>
<dbReference type="PROSITE" id="PS50861">
    <property type="entry name" value="AA_TRNA_LIGASE_II_GLYAB"/>
    <property type="match status" value="1"/>
</dbReference>
<accession>A0A251X490</accession>
<evidence type="ECO:0000256" key="6">
    <source>
        <dbReference type="ARBA" id="ARBA00022741"/>
    </source>
</evidence>
<protein>
    <recommendedName>
        <fullName evidence="11">Glycine--tRNA ligase beta subunit</fullName>
        <ecNumber evidence="11">6.1.1.14</ecNumber>
    </recommendedName>
    <alternativeName>
        <fullName evidence="11">Glycyl-tRNA synthetase beta subunit</fullName>
        <shortName evidence="11">GlyRS</shortName>
    </alternativeName>
</protein>
<dbReference type="GO" id="GO:0005524">
    <property type="term" value="F:ATP binding"/>
    <property type="evidence" value="ECO:0007669"/>
    <property type="project" value="UniProtKB-UniRule"/>
</dbReference>
<evidence type="ECO:0000256" key="3">
    <source>
        <dbReference type="ARBA" id="ARBA00011209"/>
    </source>
</evidence>
<evidence type="ECO:0000256" key="8">
    <source>
        <dbReference type="ARBA" id="ARBA00022917"/>
    </source>
</evidence>
<keyword evidence="5 11" id="KW-0436">Ligase</keyword>
<comment type="caution">
    <text evidence="13">The sequence shown here is derived from an EMBL/GenBank/DDBJ whole genome shotgun (WGS) entry which is preliminary data.</text>
</comment>
<comment type="subunit">
    <text evidence="3 11">Tetramer of two alpha and two beta subunits.</text>
</comment>
<reference evidence="13 14" key="1">
    <citation type="submission" date="2016-12" db="EMBL/GenBank/DDBJ databases">
        <title>Thioflexothrix psekupsii D3 genome sequencing and assembly.</title>
        <authorList>
            <person name="Fomenkov A."/>
            <person name="Vincze T."/>
            <person name="Grabovich M."/>
            <person name="Anton B.P."/>
            <person name="Dubinina G."/>
            <person name="Orlova M."/>
            <person name="Belousova E."/>
            <person name="Roberts R.J."/>
        </authorList>
    </citation>
    <scope>NUCLEOTIDE SEQUENCE [LARGE SCALE GENOMIC DNA]</scope>
    <source>
        <strain evidence="13">D3</strain>
    </source>
</reference>
<dbReference type="SUPFAM" id="SSF109604">
    <property type="entry name" value="HD-domain/PDEase-like"/>
    <property type="match status" value="1"/>
</dbReference>
<keyword evidence="14" id="KW-1185">Reference proteome</keyword>
<dbReference type="GO" id="GO:0006420">
    <property type="term" value="P:arginyl-tRNA aminoacylation"/>
    <property type="evidence" value="ECO:0007669"/>
    <property type="project" value="InterPro"/>
</dbReference>
<gene>
    <name evidence="11" type="primary">glyS</name>
    <name evidence="13" type="ORF">TPSD3_13705</name>
</gene>
<dbReference type="RefSeq" id="WP_086489086.1">
    <property type="nucleotide sequence ID" value="NZ_MSLT01000023.1"/>
</dbReference>
<evidence type="ECO:0000256" key="1">
    <source>
        <dbReference type="ARBA" id="ARBA00004496"/>
    </source>
</evidence>
<evidence type="ECO:0000256" key="11">
    <source>
        <dbReference type="HAMAP-Rule" id="MF_00255"/>
    </source>
</evidence>
<evidence type="ECO:0000256" key="5">
    <source>
        <dbReference type="ARBA" id="ARBA00022598"/>
    </source>
</evidence>
<dbReference type="PRINTS" id="PR01045">
    <property type="entry name" value="TRNASYNTHGB"/>
</dbReference>
<comment type="subcellular location">
    <subcellularLocation>
        <location evidence="1 11">Cytoplasm</location>
    </subcellularLocation>
</comment>
<dbReference type="Pfam" id="PF02092">
    <property type="entry name" value="tRNA_synt_2f"/>
    <property type="match status" value="1"/>
</dbReference>
<dbReference type="InterPro" id="IPR008909">
    <property type="entry name" value="DALR_anticod-bd"/>
</dbReference>
<dbReference type="GO" id="GO:0004820">
    <property type="term" value="F:glycine-tRNA ligase activity"/>
    <property type="evidence" value="ECO:0007669"/>
    <property type="project" value="UniProtKB-UniRule"/>
</dbReference>
<evidence type="ECO:0000256" key="10">
    <source>
        <dbReference type="ARBA" id="ARBA00047937"/>
    </source>
</evidence>
<evidence type="ECO:0000313" key="13">
    <source>
        <dbReference type="EMBL" id="OUD12175.1"/>
    </source>
</evidence>
<keyword evidence="8 11" id="KW-0648">Protein biosynthesis</keyword>
<dbReference type="PANTHER" id="PTHR30075">
    <property type="entry name" value="GLYCYL-TRNA SYNTHETASE"/>
    <property type="match status" value="1"/>
</dbReference>
<evidence type="ECO:0000256" key="4">
    <source>
        <dbReference type="ARBA" id="ARBA00022490"/>
    </source>
</evidence>
<dbReference type="EMBL" id="MSLT01000023">
    <property type="protein sequence ID" value="OUD12175.1"/>
    <property type="molecule type" value="Genomic_DNA"/>
</dbReference>
<dbReference type="NCBIfam" id="TIGR00211">
    <property type="entry name" value="glyS"/>
    <property type="match status" value="1"/>
</dbReference>
<feature type="domain" description="DALR anticodon binding" evidence="12">
    <location>
        <begin position="584"/>
        <end position="679"/>
    </location>
</feature>
<dbReference type="InterPro" id="IPR006194">
    <property type="entry name" value="Gly-tRNA-synth_heterodimer"/>
</dbReference>